<feature type="signal peptide" evidence="1">
    <location>
        <begin position="1"/>
        <end position="19"/>
    </location>
</feature>
<keyword evidence="1" id="KW-0732">Signal</keyword>
<keyword evidence="3" id="KW-1185">Reference proteome</keyword>
<reference evidence="2 3" key="1">
    <citation type="submission" date="2022-04" db="EMBL/GenBank/DDBJ databases">
        <title>Chromosome-level reference genomes for two strains of Caenorhabditis briggsae: an improved platform for comparative genomics.</title>
        <authorList>
            <person name="Stevens L."/>
            <person name="Andersen E."/>
        </authorList>
    </citation>
    <scope>NUCLEOTIDE SEQUENCE [LARGE SCALE GENOMIC DNA]</scope>
    <source>
        <strain evidence="2">VX34</strain>
        <tissue evidence="2">Whole-organism</tissue>
    </source>
</reference>
<evidence type="ECO:0000256" key="1">
    <source>
        <dbReference type="SAM" id="SignalP"/>
    </source>
</evidence>
<proteinExistence type="predicted"/>
<dbReference type="EMBL" id="CP092622">
    <property type="protein sequence ID" value="UMM25593.1"/>
    <property type="molecule type" value="Genomic_DNA"/>
</dbReference>
<dbReference type="Proteomes" id="UP000829354">
    <property type="component" value="Chromosome III"/>
</dbReference>
<organism evidence="2 3">
    <name type="scientific">Caenorhabditis briggsae</name>
    <dbReference type="NCBI Taxonomy" id="6238"/>
    <lineage>
        <taxon>Eukaryota</taxon>
        <taxon>Metazoa</taxon>
        <taxon>Ecdysozoa</taxon>
        <taxon>Nematoda</taxon>
        <taxon>Chromadorea</taxon>
        <taxon>Rhabditida</taxon>
        <taxon>Rhabditina</taxon>
        <taxon>Rhabditomorpha</taxon>
        <taxon>Rhabditoidea</taxon>
        <taxon>Rhabditidae</taxon>
        <taxon>Peloderinae</taxon>
        <taxon>Caenorhabditis</taxon>
    </lineage>
</organism>
<gene>
    <name evidence="2" type="ORF">L5515_005346</name>
</gene>
<feature type="chain" id="PRO_5042293518" description="C6 domain-containing protein" evidence="1">
    <location>
        <begin position="20"/>
        <end position="143"/>
    </location>
</feature>
<dbReference type="AlphaFoldDB" id="A0AAE9JET8"/>
<sequence>MPFYPLLILILSQVHHCSSCMSTRTVSSIPVLRNCPSCDVSTLSGSSFTPTATQTPGTAYFLRGVDPVNWCDVAQINCIPEDGSRQTVVINVIVDSVSTQLATGCASANSVANALLCSTGNVWTYNGRSDFTVECRVTTGSTC</sequence>
<evidence type="ECO:0000313" key="2">
    <source>
        <dbReference type="EMBL" id="UMM25593.1"/>
    </source>
</evidence>
<accession>A0AAE9JET8</accession>
<name>A0AAE9JET8_CAEBR</name>
<protein>
    <recommendedName>
        <fullName evidence="4">C6 domain-containing protein</fullName>
    </recommendedName>
</protein>
<evidence type="ECO:0008006" key="4">
    <source>
        <dbReference type="Google" id="ProtNLM"/>
    </source>
</evidence>
<evidence type="ECO:0000313" key="3">
    <source>
        <dbReference type="Proteomes" id="UP000829354"/>
    </source>
</evidence>